<proteinExistence type="predicted"/>
<comment type="caution">
    <text evidence="1">The sequence shown here is derived from an EMBL/GenBank/DDBJ whole genome shotgun (WGS) entry which is preliminary data.</text>
</comment>
<evidence type="ECO:0000313" key="1">
    <source>
        <dbReference type="EMBL" id="KAE8304927.1"/>
    </source>
</evidence>
<dbReference type="SUPFAM" id="SSF69322">
    <property type="entry name" value="Tricorn protease domain 2"/>
    <property type="match status" value="1"/>
</dbReference>
<dbReference type="EMBL" id="AACB03000001">
    <property type="protein sequence ID" value="KAE8304927.1"/>
    <property type="molecule type" value="Genomic_DNA"/>
</dbReference>
<dbReference type="OMA" id="IGELWLM"/>
<dbReference type="AlphaFoldDB" id="D3KHC6"/>
<dbReference type="Proteomes" id="UP000001548">
    <property type="component" value="Unassembled WGS sequence"/>
</dbReference>
<protein>
    <submittedName>
        <fullName evidence="1">Uncharacterized protein</fullName>
    </submittedName>
</protein>
<sequence>MSLPVTALCLAGSTGQLYAISGSTIYRGATPVAALNHDGIKSAVSCASFWSPYLVVCAGRVISIYKCTDDNLSFDHLVSCPSVALSVLPSNKLWLISFITGDWGCLDVSTGTLSYHKGSTGIFFSSRFLGFLFPRKALLALGSAAPLVELCLIDVEQMTYECIATICTPSFPVLCLTSHHVLNSSHSFDCLYLLLALSCKHAHIFSLAFSWDNRTNITVHTNDWPILDNVSRLYSGHLDRTSIYLGDETGNIHRYAYSYKYGSDLLSTLDYRARLHGGIVKDMVVFERRLFTCGEDGAVLSHSLEDLAHKLVELPLEHAYTGNAGIHHKRDPVCLHSTMVYFADTYCIVIYLCDAILVSNFSSVLLISLPGQKPNCFDEFVTKKGDLIIIVGYTISLIYYVQVSLSPFEVSKVNVLNFASHLRLCAQTIDSNIPNNLGVSSCHLLHQNTSTTDLFVFIYGIGAAIVSCQQNLLTVLSVLIHQRIPSLNYIYLTSIETGVTSVQSTNQMDLKALGPLTSSILRFSDGSSLVFIYTRDGQLQIFKYTPKNLQLLFPILSLCTDNAGRTKLYARALPSSPQVTHSLDGHHVSVLFVLHSGKVQLVHLLVHNNKVIFCQQNSTRSIMPCNSVLLHWDKSISIASRDAKGWLITSLCPNRFTYAQGTISTGNLLSDNGEVSVALGICYNEVSRQCVLFDWSSSKLLIQPVGSPMLTARIILPGWASGSEINAFAPIQNMLVCGSETGEVTLHDINLNLVRVIHYCNASVRSIAVLKISAAEDLIIIGSSNSQLVCLIWDVKVATVIGHGRFPARYVQPKMDELDIRYTFVLPFYDVSLTSQSVLFLVGVSIGELWLMCFLHKTRCIYLIERCSTHSVPMQLQWMHIGGEDYIAGAMTQGLIIAAIDKEKLSTVLTKTSDFGQMDIGYMEHVLSQKPLGFACGVNGIITIKWQMRSSLRGSIISVLTFKHFILAVSDMGYLTIYAFERCQTGIRSVGESILQRGRVNGIIYATSLPSLEEELAFAYVGWDRIPHYCKLSSISTGATIFQTKPLSSMPLYNIHSVLCLHTTPETSSLIFCGSGLFAISLSKEKLLIGETFDKLAKIAEAQPDSQSLWHRPIH</sequence>
<dbReference type="GO" id="GO:0005634">
    <property type="term" value="C:nucleus"/>
    <property type="evidence" value="ECO:0000318"/>
    <property type="project" value="GO_Central"/>
</dbReference>
<keyword evidence="2" id="KW-1185">Reference proteome</keyword>
<reference evidence="1 2" key="1">
    <citation type="journal article" date="2007" name="Science">
        <title>Genomic minimalism in the early diverging intestinal parasite Giardia lamblia.</title>
        <authorList>
            <person name="Morrison H.G."/>
            <person name="McArthur A.G."/>
            <person name="Gillin F.D."/>
            <person name="Aley S.B."/>
            <person name="Adam R.D."/>
            <person name="Olsen G.J."/>
            <person name="Best A.A."/>
            <person name="Cande W.Z."/>
            <person name="Chen F."/>
            <person name="Cipriano M.J."/>
            <person name="Davids B.J."/>
            <person name="Dawson S.C."/>
            <person name="Elmendorf H.G."/>
            <person name="Hehl A.B."/>
            <person name="Holder M.E."/>
            <person name="Huse S.M."/>
            <person name="Kim U.U."/>
            <person name="Lasek-Nesselquist E."/>
            <person name="Manning G."/>
            <person name="Nigam A."/>
            <person name="Nixon J.E."/>
            <person name="Palm D."/>
            <person name="Passamaneck N.E."/>
            <person name="Prabhu A."/>
            <person name="Reich C.I."/>
            <person name="Reiner D.S."/>
            <person name="Samuelson J."/>
            <person name="Svard S.G."/>
            <person name="Sogin M.L."/>
        </authorList>
    </citation>
    <scope>NUCLEOTIDE SEQUENCE [LARGE SCALE GENOMIC DNA]</scope>
    <source>
        <strain evidence="1 2">WB C6</strain>
    </source>
</reference>
<name>D3KHC6_GIAIC</name>
<accession>D3KHC6</accession>
<organism evidence="1 2">
    <name type="scientific">Giardia intestinalis (strain ATCC 50803 / WB clone C6)</name>
    <name type="common">Giardia lamblia</name>
    <dbReference type="NCBI Taxonomy" id="184922"/>
    <lineage>
        <taxon>Eukaryota</taxon>
        <taxon>Metamonada</taxon>
        <taxon>Diplomonadida</taxon>
        <taxon>Hexamitidae</taxon>
        <taxon>Giardiinae</taxon>
        <taxon>Giardia</taxon>
    </lineage>
</organism>
<gene>
    <name evidence="1" type="ORF">GL50803_006556</name>
</gene>
<dbReference type="VEuPathDB" id="GiardiaDB:GL50803_6556"/>
<evidence type="ECO:0000313" key="2">
    <source>
        <dbReference type="Proteomes" id="UP000001548"/>
    </source>
</evidence>
<dbReference type="HOGENOM" id="CLU_281246_0_0_1"/>